<name>A0A0R3QLM9_9BILA</name>
<keyword evidence="3" id="KW-0813">Transport</keyword>
<feature type="transmembrane region" description="Helical" evidence="8">
    <location>
        <begin position="52"/>
        <end position="71"/>
    </location>
</feature>
<dbReference type="InterPro" id="IPR013657">
    <property type="entry name" value="SCL35B1-4/HUT1"/>
</dbReference>
<feature type="transmembrane region" description="Helical" evidence="8">
    <location>
        <begin position="446"/>
        <end position="465"/>
    </location>
</feature>
<keyword evidence="6 8" id="KW-0472">Membrane</keyword>
<evidence type="ECO:0000256" key="2">
    <source>
        <dbReference type="ARBA" id="ARBA00010694"/>
    </source>
</evidence>
<comment type="similarity">
    <text evidence="2">Belongs to the nucleotide-sugar transporter family. SLC35B subfamily.</text>
</comment>
<dbReference type="WBParaSite" id="BTMF_0000860401-mRNA-1">
    <property type="protein sequence ID" value="BTMF_0000860401-mRNA-1"/>
    <property type="gene ID" value="BTMF_0000860401"/>
</dbReference>
<evidence type="ECO:0000313" key="11">
    <source>
        <dbReference type="WBParaSite" id="BTMF_0000860401-mRNA-1"/>
    </source>
</evidence>
<evidence type="ECO:0000256" key="6">
    <source>
        <dbReference type="ARBA" id="ARBA00023136"/>
    </source>
</evidence>
<evidence type="ECO:0000256" key="7">
    <source>
        <dbReference type="ARBA" id="ARBA00039668"/>
    </source>
</evidence>
<reference evidence="11" key="1">
    <citation type="submission" date="2017-02" db="UniProtKB">
        <authorList>
            <consortium name="WormBaseParasite"/>
        </authorList>
    </citation>
    <scope>IDENTIFICATION</scope>
</reference>
<dbReference type="Proteomes" id="UP000280834">
    <property type="component" value="Unassembled WGS sequence"/>
</dbReference>
<dbReference type="PANTHER" id="PTHR10778">
    <property type="entry name" value="SOLUTE CARRIER FAMILY 35 MEMBER B"/>
    <property type="match status" value="1"/>
</dbReference>
<sequence>MIKFEIVVNSLRRNEITDGFLSITKILAHLATAFDTVHYELSWHGILIRRSFIQILMTFPQLFEIMITFYLNDFWLMRFFVILLSYGTISIPIILVVFYVRRRAAEDGFQPTTLFYSFLRSFALGKPEYGLMISDSVKLTSIVSQKNLRDDSLHLILCFSCLQFTLILMGYIQERIITQAYLSIVDDQLNKFENTQFLVFINRVFAVILCAVYLISNWKREPPHVPPFYKHSFTSFSNTLSSWCQYEALKFVSFPTQTVCKASKVLPTMLMGFIVRGERYKCGECACTIMLAFGATLFVLSNSSKEHTSNAVLSSDHVNTISGICLMSGYLLFDAFTLNWQKKLFDARPRVSRYQMMFGVNVFSMILCSVTLIQEGTFLSSFHFLITHKGFARDIFLLSLSGALGQIVIYTTIERFGPVIFAVMMTLRQILSILLSVVAYDHPMSVWSIFSLLITFIAIFGTIYARRHHTLQSKH</sequence>
<feature type="transmembrane region" description="Helical" evidence="8">
    <location>
        <begin position="197"/>
        <end position="215"/>
    </location>
</feature>
<evidence type="ECO:0000256" key="1">
    <source>
        <dbReference type="ARBA" id="ARBA00004141"/>
    </source>
</evidence>
<keyword evidence="5 8" id="KW-1133">Transmembrane helix</keyword>
<evidence type="ECO:0000256" key="8">
    <source>
        <dbReference type="SAM" id="Phobius"/>
    </source>
</evidence>
<feature type="transmembrane region" description="Helical" evidence="8">
    <location>
        <begin position="153"/>
        <end position="172"/>
    </location>
</feature>
<feature type="transmembrane region" description="Helical" evidence="8">
    <location>
        <begin position="358"/>
        <end position="375"/>
    </location>
</feature>
<reference evidence="9 10" key="2">
    <citation type="submission" date="2018-11" db="EMBL/GenBank/DDBJ databases">
        <authorList>
            <consortium name="Pathogen Informatics"/>
        </authorList>
    </citation>
    <scope>NUCLEOTIDE SEQUENCE [LARGE SCALE GENOMIC DNA]</scope>
</reference>
<feature type="transmembrane region" description="Helical" evidence="8">
    <location>
        <begin position="282"/>
        <end position="300"/>
    </location>
</feature>
<accession>A0A0R3QLM9</accession>
<dbReference type="Pfam" id="PF08449">
    <property type="entry name" value="UAA"/>
    <property type="match status" value="1"/>
</dbReference>
<dbReference type="GO" id="GO:0046964">
    <property type="term" value="F:3'-phosphoadenosine 5'-phosphosulfate transmembrane transporter activity"/>
    <property type="evidence" value="ECO:0007669"/>
    <property type="project" value="TreeGrafter"/>
</dbReference>
<evidence type="ECO:0000313" key="10">
    <source>
        <dbReference type="Proteomes" id="UP000280834"/>
    </source>
</evidence>
<organism evidence="11">
    <name type="scientific">Brugia timori</name>
    <dbReference type="NCBI Taxonomy" id="42155"/>
    <lineage>
        <taxon>Eukaryota</taxon>
        <taxon>Metazoa</taxon>
        <taxon>Ecdysozoa</taxon>
        <taxon>Nematoda</taxon>
        <taxon>Chromadorea</taxon>
        <taxon>Rhabditida</taxon>
        <taxon>Spirurina</taxon>
        <taxon>Spiruromorpha</taxon>
        <taxon>Filarioidea</taxon>
        <taxon>Onchocercidae</taxon>
        <taxon>Brugia</taxon>
    </lineage>
</organism>
<evidence type="ECO:0000313" key="9">
    <source>
        <dbReference type="EMBL" id="VDO22347.1"/>
    </source>
</evidence>
<gene>
    <name evidence="9" type="ORF">BTMF_LOCUS6655</name>
</gene>
<feature type="transmembrane region" description="Helical" evidence="8">
    <location>
        <begin position="420"/>
        <end position="440"/>
    </location>
</feature>
<feature type="transmembrane region" description="Helical" evidence="8">
    <location>
        <begin position="395"/>
        <end position="413"/>
    </location>
</feature>
<feature type="transmembrane region" description="Helical" evidence="8">
    <location>
        <begin position="77"/>
        <end position="100"/>
    </location>
</feature>
<dbReference type="STRING" id="42155.A0A0R3QLM9"/>
<evidence type="ECO:0000256" key="3">
    <source>
        <dbReference type="ARBA" id="ARBA00022448"/>
    </source>
</evidence>
<proteinExistence type="inferred from homology"/>
<dbReference type="GO" id="GO:0005789">
    <property type="term" value="C:endoplasmic reticulum membrane"/>
    <property type="evidence" value="ECO:0007669"/>
    <property type="project" value="TreeGrafter"/>
</dbReference>
<dbReference type="GO" id="GO:0000139">
    <property type="term" value="C:Golgi membrane"/>
    <property type="evidence" value="ECO:0007669"/>
    <property type="project" value="TreeGrafter"/>
</dbReference>
<evidence type="ECO:0000256" key="5">
    <source>
        <dbReference type="ARBA" id="ARBA00022989"/>
    </source>
</evidence>
<protein>
    <recommendedName>
        <fullName evidence="7">Adenosine 3'-phospho 5'-phosphosulfate transporter 1</fullName>
    </recommendedName>
</protein>
<feature type="transmembrane region" description="Helical" evidence="8">
    <location>
        <begin position="320"/>
        <end position="338"/>
    </location>
</feature>
<dbReference type="PANTHER" id="PTHR10778:SF13">
    <property type="entry name" value="ADENOSINE 3'-PHOSPHO 5'-PHOSPHOSULFATE TRANSPORTER 1"/>
    <property type="match status" value="1"/>
</dbReference>
<keyword evidence="10" id="KW-1185">Reference proteome</keyword>
<dbReference type="EMBL" id="UZAG01015666">
    <property type="protein sequence ID" value="VDO22347.1"/>
    <property type="molecule type" value="Genomic_DNA"/>
</dbReference>
<dbReference type="AlphaFoldDB" id="A0A0R3QLM9"/>
<evidence type="ECO:0000256" key="4">
    <source>
        <dbReference type="ARBA" id="ARBA00022692"/>
    </source>
</evidence>
<comment type="subcellular location">
    <subcellularLocation>
        <location evidence="1">Membrane</location>
        <topology evidence="1">Multi-pass membrane protein</topology>
    </subcellularLocation>
</comment>
<keyword evidence="4 8" id="KW-0812">Transmembrane</keyword>